<evidence type="ECO:0000313" key="8">
    <source>
        <dbReference type="Proteomes" id="UP000543642"/>
    </source>
</evidence>
<gene>
    <name evidence="7" type="ORF">HNP82_002506</name>
</gene>
<feature type="domain" description="Carbohydrate kinase PfkB" evidence="6">
    <location>
        <begin position="5"/>
        <end position="319"/>
    </location>
</feature>
<evidence type="ECO:0000256" key="2">
    <source>
        <dbReference type="ARBA" id="ARBA00022679"/>
    </source>
</evidence>
<evidence type="ECO:0000256" key="5">
    <source>
        <dbReference type="ARBA" id="ARBA00022840"/>
    </source>
</evidence>
<keyword evidence="8" id="KW-1185">Reference proteome</keyword>
<comment type="caution">
    <text evidence="7">The sequence shown here is derived from an EMBL/GenBank/DDBJ whole genome shotgun (WGS) entry which is preliminary data.</text>
</comment>
<dbReference type="AlphaFoldDB" id="A0A7W8HBK0"/>
<sequence>MEYDLITMGEMLMRLSPPVFKHPAQSGVFEYFFGGAEMNVAAAAAQLGRKTAFLTKLPGHMLGQLARRALKTAGIGERYVLDDCEKNSRLGLYYYVPADFPSVPQVVYDRECTSMRTMTLGELEPDIFSDASCFHVSGITLGLGGSCGETAIEAIKNFKAAGALISFDVNYRMNLWSGEEARRCIETILPMVDIFFCSEDTMRLTFKKEGCLKEMMASFADAYPMKAVVSTQRIVHRPSCHSFGSTVLDCHTGRFYEDAGYERIEITDRIGSGDAYVGGFLSGILQEGVRDNILSQTLKKAMDIGNACAALKMTQRGDMIVAGPEEIEDIIQRHYEGCSYEMKR</sequence>
<protein>
    <submittedName>
        <fullName evidence="7">2-dehydro-3-deoxygluconokinase</fullName>
        <ecNumber evidence="7">2.7.1.45</ecNumber>
    </submittedName>
</protein>
<dbReference type="PANTHER" id="PTHR43085:SF1">
    <property type="entry name" value="PSEUDOURIDINE KINASE-RELATED"/>
    <property type="match status" value="1"/>
</dbReference>
<keyword evidence="2 7" id="KW-0808">Transferase</keyword>
<dbReference type="Proteomes" id="UP000543642">
    <property type="component" value="Unassembled WGS sequence"/>
</dbReference>
<dbReference type="InterPro" id="IPR050306">
    <property type="entry name" value="PfkB_Carbo_kinase"/>
</dbReference>
<evidence type="ECO:0000259" key="6">
    <source>
        <dbReference type="Pfam" id="PF00294"/>
    </source>
</evidence>
<dbReference type="InterPro" id="IPR029056">
    <property type="entry name" value="Ribokinase-like"/>
</dbReference>
<evidence type="ECO:0000256" key="3">
    <source>
        <dbReference type="ARBA" id="ARBA00022741"/>
    </source>
</evidence>
<dbReference type="CDD" id="cd01166">
    <property type="entry name" value="KdgK"/>
    <property type="match status" value="1"/>
</dbReference>
<dbReference type="InterPro" id="IPR011611">
    <property type="entry name" value="PfkB_dom"/>
</dbReference>
<comment type="similarity">
    <text evidence="1">Belongs to the carbohydrate kinase PfkB family.</text>
</comment>
<dbReference type="PANTHER" id="PTHR43085">
    <property type="entry name" value="HEXOKINASE FAMILY MEMBER"/>
    <property type="match status" value="1"/>
</dbReference>
<dbReference type="EMBL" id="JACHFW010000010">
    <property type="protein sequence ID" value="MBB5265363.1"/>
    <property type="molecule type" value="Genomic_DNA"/>
</dbReference>
<dbReference type="EC" id="2.7.1.45" evidence="7"/>
<evidence type="ECO:0000256" key="4">
    <source>
        <dbReference type="ARBA" id="ARBA00022777"/>
    </source>
</evidence>
<dbReference type="Gene3D" id="3.40.1190.20">
    <property type="match status" value="1"/>
</dbReference>
<evidence type="ECO:0000313" key="7">
    <source>
        <dbReference type="EMBL" id="MBB5265363.1"/>
    </source>
</evidence>
<reference evidence="7 8" key="1">
    <citation type="submission" date="2020-08" db="EMBL/GenBank/DDBJ databases">
        <title>Genomic Encyclopedia of Type Strains, Phase IV (KMG-IV): sequencing the most valuable type-strain genomes for metagenomic binning, comparative biology and taxonomic classification.</title>
        <authorList>
            <person name="Goeker M."/>
        </authorList>
    </citation>
    <scope>NUCLEOTIDE SEQUENCE [LARGE SCALE GENOMIC DNA]</scope>
    <source>
        <strain evidence="7 8">DSM 106146</strain>
    </source>
</reference>
<name>A0A7W8HBK0_9FIRM</name>
<organism evidence="7 8">
    <name type="scientific">Catenibacillus scindens</name>
    <dbReference type="NCBI Taxonomy" id="673271"/>
    <lineage>
        <taxon>Bacteria</taxon>
        <taxon>Bacillati</taxon>
        <taxon>Bacillota</taxon>
        <taxon>Clostridia</taxon>
        <taxon>Lachnospirales</taxon>
        <taxon>Lachnospiraceae</taxon>
        <taxon>Catenibacillus</taxon>
    </lineage>
</organism>
<dbReference type="GO" id="GO:0008673">
    <property type="term" value="F:2-dehydro-3-deoxygluconokinase activity"/>
    <property type="evidence" value="ECO:0007669"/>
    <property type="project" value="UniProtKB-EC"/>
</dbReference>
<dbReference type="SUPFAM" id="SSF53613">
    <property type="entry name" value="Ribokinase-like"/>
    <property type="match status" value="1"/>
</dbReference>
<evidence type="ECO:0000256" key="1">
    <source>
        <dbReference type="ARBA" id="ARBA00010688"/>
    </source>
</evidence>
<keyword evidence="3" id="KW-0547">Nucleotide-binding</keyword>
<dbReference type="RefSeq" id="WP_183775236.1">
    <property type="nucleotide sequence ID" value="NZ_CAWVEG010000048.1"/>
</dbReference>
<dbReference type="GO" id="GO:0005524">
    <property type="term" value="F:ATP binding"/>
    <property type="evidence" value="ECO:0007669"/>
    <property type="project" value="UniProtKB-KW"/>
</dbReference>
<proteinExistence type="inferred from homology"/>
<keyword evidence="5" id="KW-0067">ATP-binding</keyword>
<keyword evidence="4 7" id="KW-0418">Kinase</keyword>
<dbReference type="Pfam" id="PF00294">
    <property type="entry name" value="PfkB"/>
    <property type="match status" value="1"/>
</dbReference>
<accession>A0A7W8HBK0</accession>